<gene>
    <name evidence="1" type="ORF">ENJ10_01810</name>
</gene>
<sequence>MAEQWPAFLTARAAMLNNRGPWRAEMAEALRGIASAETGGDGHRALLARTARALLDELEALPPSPSARERLAFFERSYRFTRIGQRIFS</sequence>
<reference evidence="1" key="1">
    <citation type="journal article" date="2020" name="mSystems">
        <title>Genome- and Community-Level Interaction Insights into Carbon Utilization and Element Cycling Functions of Hydrothermarchaeota in Hydrothermal Sediment.</title>
        <authorList>
            <person name="Zhou Z."/>
            <person name="Liu Y."/>
            <person name="Xu W."/>
            <person name="Pan J."/>
            <person name="Luo Z.H."/>
            <person name="Li M."/>
        </authorList>
    </citation>
    <scope>NUCLEOTIDE SEQUENCE [LARGE SCALE GENOMIC DNA]</scope>
    <source>
        <strain evidence="1">HyVt-456</strain>
    </source>
</reference>
<accession>A0A7V1LK22</accession>
<dbReference type="AlphaFoldDB" id="A0A7V1LK22"/>
<organism evidence="1">
    <name type="scientific">Caldithrix abyssi</name>
    <dbReference type="NCBI Taxonomy" id="187145"/>
    <lineage>
        <taxon>Bacteria</taxon>
        <taxon>Pseudomonadati</taxon>
        <taxon>Calditrichota</taxon>
        <taxon>Calditrichia</taxon>
        <taxon>Calditrichales</taxon>
        <taxon>Calditrichaceae</taxon>
        <taxon>Caldithrix</taxon>
    </lineage>
</organism>
<protein>
    <submittedName>
        <fullName evidence="1">Uncharacterized protein</fullName>
    </submittedName>
</protein>
<dbReference type="EMBL" id="DRLD01000050">
    <property type="protein sequence ID" value="HED09401.1"/>
    <property type="molecule type" value="Genomic_DNA"/>
</dbReference>
<comment type="caution">
    <text evidence="1">The sequence shown here is derived from an EMBL/GenBank/DDBJ whole genome shotgun (WGS) entry which is preliminary data.</text>
</comment>
<dbReference type="Proteomes" id="UP000886005">
    <property type="component" value="Unassembled WGS sequence"/>
</dbReference>
<evidence type="ECO:0000313" key="1">
    <source>
        <dbReference type="EMBL" id="HED09401.1"/>
    </source>
</evidence>
<proteinExistence type="predicted"/>
<name>A0A7V1LK22_CALAY</name>